<dbReference type="PROSITE" id="PS50848">
    <property type="entry name" value="START"/>
    <property type="match status" value="1"/>
</dbReference>
<dbReference type="GO" id="GO:0005737">
    <property type="term" value="C:cytoplasm"/>
    <property type="evidence" value="ECO:0007669"/>
    <property type="project" value="UniProtKB-ARBA"/>
</dbReference>
<dbReference type="EMBL" id="BDSA01000003">
    <property type="protein sequence ID" value="GBE61561.1"/>
    <property type="molecule type" value="Genomic_DNA"/>
</dbReference>
<accession>A0A2H6KEZ1</accession>
<dbReference type="Proteomes" id="UP000236319">
    <property type="component" value="Unassembled WGS sequence"/>
</dbReference>
<dbReference type="OrthoDB" id="1295045at2759"/>
<evidence type="ECO:0000313" key="3">
    <source>
        <dbReference type="Proteomes" id="UP000236319"/>
    </source>
</evidence>
<comment type="caution">
    <text evidence="2">The sequence shown here is derived from an EMBL/GenBank/DDBJ whole genome shotgun (WGS) entry which is preliminary data.</text>
</comment>
<dbReference type="RefSeq" id="XP_028867804.1">
    <property type="nucleotide sequence ID" value="XM_029011971.1"/>
</dbReference>
<evidence type="ECO:0000259" key="1">
    <source>
        <dbReference type="PROSITE" id="PS50848"/>
    </source>
</evidence>
<name>A0A2H6KEZ1_9APIC</name>
<evidence type="ECO:0000313" key="2">
    <source>
        <dbReference type="EMBL" id="GBE61561.1"/>
    </source>
</evidence>
<dbReference type="GO" id="GO:0008289">
    <property type="term" value="F:lipid binding"/>
    <property type="evidence" value="ECO:0007669"/>
    <property type="project" value="InterPro"/>
</dbReference>
<dbReference type="Gene3D" id="3.30.530.20">
    <property type="match status" value="1"/>
</dbReference>
<keyword evidence="3" id="KW-1185">Reference proteome</keyword>
<dbReference type="InterPro" id="IPR051213">
    <property type="entry name" value="START_lipid_transfer"/>
</dbReference>
<gene>
    <name evidence="2" type="ORF">BOVATA_030540</name>
</gene>
<dbReference type="AlphaFoldDB" id="A0A2H6KEZ1"/>
<organism evidence="2 3">
    <name type="scientific">Babesia ovata</name>
    <dbReference type="NCBI Taxonomy" id="189622"/>
    <lineage>
        <taxon>Eukaryota</taxon>
        <taxon>Sar</taxon>
        <taxon>Alveolata</taxon>
        <taxon>Apicomplexa</taxon>
        <taxon>Aconoidasida</taxon>
        <taxon>Piroplasmida</taxon>
        <taxon>Babesiidae</taxon>
        <taxon>Babesia</taxon>
    </lineage>
</organism>
<protein>
    <submittedName>
        <fullName evidence="2">Lipid-binding transfer protein</fullName>
    </submittedName>
</protein>
<proteinExistence type="predicted"/>
<dbReference type="InterPro" id="IPR023393">
    <property type="entry name" value="START-like_dom_sf"/>
</dbReference>
<dbReference type="GeneID" id="39875331"/>
<dbReference type="VEuPathDB" id="PiroplasmaDB:BOVATA_030540"/>
<dbReference type="SUPFAM" id="SSF55961">
    <property type="entry name" value="Bet v1-like"/>
    <property type="match status" value="1"/>
</dbReference>
<sequence>MVDEMNNNAPSDPCSTEPLSPELSYLVGCLKNGIPFEGWNYVRDFEANNNTLHISSRCRGSGTLKEFLVHGDIDVSKEKLVELILTMNQRSEWDETYVEHKIIRPSENATDIVYTVSKYPFPLSKRVYTIKRSLYGSMDDVVVLATKVIPYDYPLSSRWITRVDDFESNLIVSDIKDKPDHCRMIATLYEDPRVILPNMYLNLIIESLVPRILNKMFAAAKQYGSDKSTEFCRQLFCVPLDYKGESPSATEDSA</sequence>
<feature type="domain" description="START" evidence="1">
    <location>
        <begin position="37"/>
        <end position="225"/>
    </location>
</feature>
<dbReference type="PANTHER" id="PTHR19308">
    <property type="entry name" value="PHOSPHATIDYLCHOLINE TRANSFER PROTEIN"/>
    <property type="match status" value="1"/>
</dbReference>
<dbReference type="PANTHER" id="PTHR19308:SF39">
    <property type="entry name" value="PHOSPHATIDYLCHOLINE TRANSFER PROTEIN"/>
    <property type="match status" value="1"/>
</dbReference>
<dbReference type="Pfam" id="PF01852">
    <property type="entry name" value="START"/>
    <property type="match status" value="1"/>
</dbReference>
<reference evidence="2 3" key="1">
    <citation type="journal article" date="2017" name="BMC Genomics">
        <title>Whole-genome assembly of Babesia ovata and comparative genomics between closely related pathogens.</title>
        <authorList>
            <person name="Yamagishi J."/>
            <person name="Asada M."/>
            <person name="Hakimi H."/>
            <person name="Tanaka T.Q."/>
            <person name="Sugimoto C."/>
            <person name="Kawazu S."/>
        </authorList>
    </citation>
    <scope>NUCLEOTIDE SEQUENCE [LARGE SCALE GENOMIC DNA]</scope>
    <source>
        <strain evidence="2 3">Miyake</strain>
    </source>
</reference>
<dbReference type="InterPro" id="IPR002913">
    <property type="entry name" value="START_lipid-bd_dom"/>
</dbReference>